<evidence type="ECO:0000313" key="2">
    <source>
        <dbReference type="Proteomes" id="UP001497516"/>
    </source>
</evidence>
<name>A0AAV2CXP4_9ROSI</name>
<dbReference type="EMBL" id="OZ034814">
    <property type="protein sequence ID" value="CAL1360866.1"/>
    <property type="molecule type" value="Genomic_DNA"/>
</dbReference>
<sequence>MRKGKGRGEAVTSRRHREDERWWLAEEWGGKGGDDGGGVKMAADTVGATRAAWCGKGDWGNVALLGAAGTTSA</sequence>
<dbReference type="AlphaFoldDB" id="A0AAV2CXP4"/>
<keyword evidence="2" id="KW-1185">Reference proteome</keyword>
<reference evidence="1 2" key="1">
    <citation type="submission" date="2024-04" db="EMBL/GenBank/DDBJ databases">
        <authorList>
            <person name="Fracassetti M."/>
        </authorList>
    </citation>
    <scope>NUCLEOTIDE SEQUENCE [LARGE SCALE GENOMIC DNA]</scope>
</reference>
<accession>A0AAV2CXP4</accession>
<proteinExistence type="predicted"/>
<protein>
    <submittedName>
        <fullName evidence="1">Uncharacterized protein</fullName>
    </submittedName>
</protein>
<dbReference type="Proteomes" id="UP001497516">
    <property type="component" value="Chromosome 10"/>
</dbReference>
<evidence type="ECO:0000313" key="1">
    <source>
        <dbReference type="EMBL" id="CAL1360866.1"/>
    </source>
</evidence>
<organism evidence="1 2">
    <name type="scientific">Linum trigynum</name>
    <dbReference type="NCBI Taxonomy" id="586398"/>
    <lineage>
        <taxon>Eukaryota</taxon>
        <taxon>Viridiplantae</taxon>
        <taxon>Streptophyta</taxon>
        <taxon>Embryophyta</taxon>
        <taxon>Tracheophyta</taxon>
        <taxon>Spermatophyta</taxon>
        <taxon>Magnoliopsida</taxon>
        <taxon>eudicotyledons</taxon>
        <taxon>Gunneridae</taxon>
        <taxon>Pentapetalae</taxon>
        <taxon>rosids</taxon>
        <taxon>fabids</taxon>
        <taxon>Malpighiales</taxon>
        <taxon>Linaceae</taxon>
        <taxon>Linum</taxon>
    </lineage>
</organism>
<gene>
    <name evidence="1" type="ORF">LTRI10_LOCUS8272</name>
</gene>